<name>S2JJI9_MUCC1</name>
<dbReference type="InParanoid" id="S2JJI9"/>
<evidence type="ECO:0000313" key="1">
    <source>
        <dbReference type="EMBL" id="EPB90446.1"/>
    </source>
</evidence>
<sequence length="393" mass="44575">MIKLTQSAVAAVATGVTRTPVLLSLPMKLSQKHAKLSATDKENIQNLYGRLDKDKMWKLSTGKIVEEQMMKLAMIQEYEHLSHSLILDVRDKCWLDYFSEQEIAEIKNHHAVELPMLPANITTLIDEFACTPRDKLYDKINEVKYAPNTDEYWVQDAYNDCFRLLGSGFFPLHGVTEQGIAKRMWSFVDKCFDYSAIRCLSGEKCSKASADAANSMRSVSGMSRQQSGRKMDYIFMTKIDDVEVGCGECALVGGINTTKELQDAGFKMPKVMRDMLFKIVLAFPALLHQVPICGFYIAHNCLTLYVLDSPVGYVTRYDAFNSVQYPLVESMIRGRLALLLPMVYKARLIMENCKDALYNDESFIDFGLGKNHPVLMEPSFVSVSVNIKKRRQE</sequence>
<dbReference type="AlphaFoldDB" id="S2JJI9"/>
<reference evidence="2" key="1">
    <citation type="submission" date="2013-05" db="EMBL/GenBank/DDBJ databases">
        <title>The Genome sequence of Mucor circinelloides f. circinelloides 1006PhL.</title>
        <authorList>
            <consortium name="The Broad Institute Genomics Platform"/>
            <person name="Cuomo C."/>
            <person name="Earl A."/>
            <person name="Findley K."/>
            <person name="Lee S.C."/>
            <person name="Walker B."/>
            <person name="Young S."/>
            <person name="Zeng Q."/>
            <person name="Gargeya S."/>
            <person name="Fitzgerald M."/>
            <person name="Haas B."/>
            <person name="Abouelleil A."/>
            <person name="Allen A.W."/>
            <person name="Alvarado L."/>
            <person name="Arachchi H.M."/>
            <person name="Berlin A.M."/>
            <person name="Chapman S.B."/>
            <person name="Gainer-Dewar J."/>
            <person name="Goldberg J."/>
            <person name="Griggs A."/>
            <person name="Gujja S."/>
            <person name="Hansen M."/>
            <person name="Howarth C."/>
            <person name="Imamovic A."/>
            <person name="Ireland A."/>
            <person name="Larimer J."/>
            <person name="McCowan C."/>
            <person name="Murphy C."/>
            <person name="Pearson M."/>
            <person name="Poon T.W."/>
            <person name="Priest M."/>
            <person name="Roberts A."/>
            <person name="Saif S."/>
            <person name="Shea T."/>
            <person name="Sisk P."/>
            <person name="Sykes S."/>
            <person name="Wortman J."/>
            <person name="Nusbaum C."/>
            <person name="Birren B."/>
        </authorList>
    </citation>
    <scope>NUCLEOTIDE SEQUENCE [LARGE SCALE GENOMIC DNA]</scope>
    <source>
        <strain evidence="2">1006PhL</strain>
    </source>
</reference>
<dbReference type="OrthoDB" id="2269854at2759"/>
<proteinExistence type="predicted"/>
<organism evidence="1 2">
    <name type="scientific">Mucor circinelloides f. circinelloides (strain 1006PhL)</name>
    <name type="common">Mucormycosis agent</name>
    <name type="synonym">Calyptromyces circinelloides</name>
    <dbReference type="NCBI Taxonomy" id="1220926"/>
    <lineage>
        <taxon>Eukaryota</taxon>
        <taxon>Fungi</taxon>
        <taxon>Fungi incertae sedis</taxon>
        <taxon>Mucoromycota</taxon>
        <taxon>Mucoromycotina</taxon>
        <taxon>Mucoromycetes</taxon>
        <taxon>Mucorales</taxon>
        <taxon>Mucorineae</taxon>
        <taxon>Mucoraceae</taxon>
        <taxon>Mucor</taxon>
    </lineage>
</organism>
<dbReference type="VEuPathDB" id="FungiDB:HMPREF1544_02654"/>
<protein>
    <submittedName>
        <fullName evidence="1">Uncharacterized protein</fullName>
    </submittedName>
</protein>
<accession>S2JJI9</accession>
<dbReference type="eggNOG" id="ENOG502TI1D">
    <property type="taxonomic scope" value="Eukaryota"/>
</dbReference>
<evidence type="ECO:0000313" key="2">
    <source>
        <dbReference type="Proteomes" id="UP000014254"/>
    </source>
</evidence>
<keyword evidence="2" id="KW-1185">Reference proteome</keyword>
<gene>
    <name evidence="1" type="ORF">HMPREF1544_02654</name>
</gene>
<dbReference type="Proteomes" id="UP000014254">
    <property type="component" value="Unassembled WGS sequence"/>
</dbReference>
<dbReference type="EMBL" id="KE123920">
    <property type="protein sequence ID" value="EPB90446.1"/>
    <property type="molecule type" value="Genomic_DNA"/>
</dbReference>